<gene>
    <name evidence="2" type="ORF">BKE30_13870</name>
</gene>
<keyword evidence="3" id="KW-1185">Reference proteome</keyword>
<dbReference type="InterPro" id="IPR013568">
    <property type="entry name" value="SEFIR_dom"/>
</dbReference>
<dbReference type="Pfam" id="PF08357">
    <property type="entry name" value="SEFIR"/>
    <property type="match status" value="1"/>
</dbReference>
<dbReference type="Proteomes" id="UP000192132">
    <property type="component" value="Unassembled WGS sequence"/>
</dbReference>
<reference evidence="2 3" key="1">
    <citation type="submission" date="2016-10" db="EMBL/GenBank/DDBJ databases">
        <title>Draft Genome sequence of Alkanindiges sp. strain H1.</title>
        <authorList>
            <person name="Subhash Y."/>
            <person name="Lee S."/>
        </authorList>
    </citation>
    <scope>NUCLEOTIDE SEQUENCE [LARGE SCALE GENOMIC DNA]</scope>
    <source>
        <strain evidence="2 3">H1</strain>
    </source>
</reference>
<evidence type="ECO:0000259" key="1">
    <source>
        <dbReference type="PROSITE" id="PS51534"/>
    </source>
</evidence>
<dbReference type="PROSITE" id="PS51534">
    <property type="entry name" value="SEFIR"/>
    <property type="match status" value="1"/>
</dbReference>
<comment type="caution">
    <text evidence="2">The sequence shown here is derived from an EMBL/GenBank/DDBJ whole genome shotgun (WGS) entry which is preliminary data.</text>
</comment>
<evidence type="ECO:0000313" key="3">
    <source>
        <dbReference type="Proteomes" id="UP000192132"/>
    </source>
</evidence>
<organism evidence="2 3">
    <name type="scientific">Alkanindiges hydrocarboniclasticus</name>
    <dbReference type="NCBI Taxonomy" id="1907941"/>
    <lineage>
        <taxon>Bacteria</taxon>
        <taxon>Pseudomonadati</taxon>
        <taxon>Pseudomonadota</taxon>
        <taxon>Gammaproteobacteria</taxon>
        <taxon>Moraxellales</taxon>
        <taxon>Moraxellaceae</taxon>
        <taxon>Alkanindiges</taxon>
    </lineage>
</organism>
<dbReference type="OrthoDB" id="5149141at2"/>
<sequence>MQTPKLFISYSWSSPDHEEWVDKLAQELVSVGVDVTLDKWELREGHDIYAFMEQIERDSATTKVIMICDWKYKERADSREKGVGVETQIISRQVYESTNQTKYVAVLSELDDQGQPFLPIYYKGRIYIDLSNEETYSENFKQLVHWVYDKPLKVKPPLGKPPAYILEENPTVLGTEVAARRCKDAIKTGKPYASGALSEYFQTLYQNLERFWIQDIELKEGKTREEIIFNHIEEFLPYRDEALSVFEVMAIYGNSQENAQVLYKFFENLTHYFVPRKPEGGTYSYTDLDFDFYKFITYELVLYAIAIFINHEKFEAASVILNHRYYVETTNSGGRKVALNIAALNQFADSLGKYYQLNDGPRYHSPTGALIKTRLNTQIASIDQLAQADFIAFLIPELTKKTGDYDWINWFPKVAIYYTNRRSPHEIFARAASKSYFDRIKTLFLVENKQDLEPLFTYFKTYPDVLPRVGDWGRLNVFDLSNYEKLATER</sequence>
<dbReference type="AlphaFoldDB" id="A0A1S8CSQ6"/>
<feature type="domain" description="SEFIR" evidence="1">
    <location>
        <begin position="3"/>
        <end position="139"/>
    </location>
</feature>
<name>A0A1S8CSQ6_9GAMM</name>
<dbReference type="EMBL" id="MLCN01000044">
    <property type="protein sequence ID" value="ONG37756.1"/>
    <property type="molecule type" value="Genomic_DNA"/>
</dbReference>
<proteinExistence type="predicted"/>
<dbReference type="Gene3D" id="3.40.50.10140">
    <property type="entry name" value="Toll/interleukin-1 receptor homology (TIR) domain"/>
    <property type="match status" value="1"/>
</dbReference>
<dbReference type="STRING" id="1907941.BKE30_13870"/>
<protein>
    <recommendedName>
        <fullName evidence="1">SEFIR domain-containing protein</fullName>
    </recommendedName>
</protein>
<dbReference type="SUPFAM" id="SSF52200">
    <property type="entry name" value="Toll/Interleukin receptor TIR domain"/>
    <property type="match status" value="1"/>
</dbReference>
<evidence type="ECO:0000313" key="2">
    <source>
        <dbReference type="EMBL" id="ONG37756.1"/>
    </source>
</evidence>
<accession>A0A1S8CSQ6</accession>
<dbReference type="InterPro" id="IPR035897">
    <property type="entry name" value="Toll_tir_struct_dom_sf"/>
</dbReference>
<dbReference type="RefSeq" id="WP_076879193.1">
    <property type="nucleotide sequence ID" value="NZ_MLCN01000044.1"/>
</dbReference>